<organism evidence="4 5">
    <name type="scientific">Halocaridina rubra</name>
    <name type="common">Hawaiian red shrimp</name>
    <dbReference type="NCBI Taxonomy" id="373956"/>
    <lineage>
        <taxon>Eukaryota</taxon>
        <taxon>Metazoa</taxon>
        <taxon>Ecdysozoa</taxon>
        <taxon>Arthropoda</taxon>
        <taxon>Crustacea</taxon>
        <taxon>Multicrustacea</taxon>
        <taxon>Malacostraca</taxon>
        <taxon>Eumalacostraca</taxon>
        <taxon>Eucarida</taxon>
        <taxon>Decapoda</taxon>
        <taxon>Pleocyemata</taxon>
        <taxon>Caridea</taxon>
        <taxon>Atyoidea</taxon>
        <taxon>Atyidae</taxon>
        <taxon>Halocaridina</taxon>
    </lineage>
</organism>
<dbReference type="PANTHER" id="PTHR10127:SF883">
    <property type="entry name" value="ZINC METALLOPROTEINASE NAS-8"/>
    <property type="match status" value="1"/>
</dbReference>
<accession>A0AAN8XJ34</accession>
<dbReference type="PROSITE" id="PS51864">
    <property type="entry name" value="ASTACIN"/>
    <property type="match status" value="1"/>
</dbReference>
<evidence type="ECO:0000313" key="4">
    <source>
        <dbReference type="EMBL" id="KAK7084392.1"/>
    </source>
</evidence>
<evidence type="ECO:0000256" key="2">
    <source>
        <dbReference type="RuleBase" id="RU361183"/>
    </source>
</evidence>
<dbReference type="GO" id="GO:0006508">
    <property type="term" value="P:proteolysis"/>
    <property type="evidence" value="ECO:0007669"/>
    <property type="project" value="UniProtKB-KW"/>
</dbReference>
<reference evidence="4 5" key="1">
    <citation type="submission" date="2023-11" db="EMBL/GenBank/DDBJ databases">
        <title>Halocaridina rubra genome assembly.</title>
        <authorList>
            <person name="Smith C."/>
        </authorList>
    </citation>
    <scope>NUCLEOTIDE SEQUENCE [LARGE SCALE GENOMIC DNA]</scope>
    <source>
        <strain evidence="4">EP-1</strain>
        <tissue evidence="4">Whole</tissue>
    </source>
</reference>
<dbReference type="Pfam" id="PF01400">
    <property type="entry name" value="Astacin"/>
    <property type="match status" value="1"/>
</dbReference>
<keyword evidence="5" id="KW-1185">Reference proteome</keyword>
<comment type="caution">
    <text evidence="4">The sequence shown here is derived from an EMBL/GenBank/DDBJ whole genome shotgun (WGS) entry which is preliminary data.</text>
</comment>
<dbReference type="SUPFAM" id="SSF55486">
    <property type="entry name" value="Metalloproteases ('zincins'), catalytic domain"/>
    <property type="match status" value="1"/>
</dbReference>
<keyword evidence="1 2" id="KW-0645">Protease</keyword>
<gene>
    <name evidence="4" type="primary">MEP1B_1</name>
    <name evidence="4" type="ORF">SK128_001075</name>
</gene>
<dbReference type="GO" id="GO:0008270">
    <property type="term" value="F:zinc ion binding"/>
    <property type="evidence" value="ECO:0007669"/>
    <property type="project" value="UniProtKB-UniRule"/>
</dbReference>
<keyword evidence="1 2" id="KW-0482">Metalloprotease</keyword>
<feature type="binding site" evidence="1">
    <location>
        <position position="170"/>
    </location>
    <ligand>
        <name>Zn(2+)</name>
        <dbReference type="ChEBI" id="CHEBI:29105"/>
        <note>catalytic</note>
    </ligand>
</feature>
<comment type="cofactor">
    <cofactor evidence="1 2">
        <name>Zn(2+)</name>
        <dbReference type="ChEBI" id="CHEBI:29105"/>
    </cofactor>
    <text evidence="1 2">Binds 1 zinc ion per subunit.</text>
</comment>
<dbReference type="InterPro" id="IPR001506">
    <property type="entry name" value="Peptidase_M12A"/>
</dbReference>
<protein>
    <recommendedName>
        <fullName evidence="2">Metalloendopeptidase</fullName>
        <ecNumber evidence="2">3.4.24.-</ecNumber>
    </recommendedName>
</protein>
<dbReference type="Gene3D" id="3.40.390.10">
    <property type="entry name" value="Collagenase (Catalytic Domain)"/>
    <property type="match status" value="1"/>
</dbReference>
<feature type="binding site" evidence="1">
    <location>
        <position position="160"/>
    </location>
    <ligand>
        <name>Zn(2+)</name>
        <dbReference type="ChEBI" id="CHEBI:29105"/>
        <note>catalytic</note>
    </ligand>
</feature>
<dbReference type="SMART" id="SM00235">
    <property type="entry name" value="ZnMc"/>
    <property type="match status" value="1"/>
</dbReference>
<proteinExistence type="predicted"/>
<evidence type="ECO:0000256" key="1">
    <source>
        <dbReference type="PROSITE-ProRule" id="PRU01211"/>
    </source>
</evidence>
<sequence>MASKSISSFEKVAEVARLHGMKLFVLACLLAAVAAAPSAIPLAARALRNPGMFQGDIKGIAGQKPGEERSAILGGQYLWPNNVLPYTFNGVSSGDQTAILNGMQEIMDKTCIQFVPRGSESDYVEIVPNGGGCWSYVGRIGGRQQLSLDNGCIYHGTIIHELMHALGFYHEHTRDDRDNYVVINYQNIDPSMAYNFDKDTNWQYVGENYQYYSIMHYGKYAFSIQWGVLETIVPLQAGIDLTDPYDKPNMLDSDANQIKNLYSC</sequence>
<dbReference type="AlphaFoldDB" id="A0AAN8XJ34"/>
<dbReference type="EC" id="3.4.24.-" evidence="2"/>
<feature type="binding site" evidence="1">
    <location>
        <position position="164"/>
    </location>
    <ligand>
        <name>Zn(2+)</name>
        <dbReference type="ChEBI" id="CHEBI:29105"/>
        <note>catalytic</note>
    </ligand>
</feature>
<dbReference type="CDD" id="cd04280">
    <property type="entry name" value="ZnMc_astacin_like"/>
    <property type="match status" value="1"/>
</dbReference>
<keyword evidence="1 2" id="KW-0378">Hydrolase</keyword>
<dbReference type="PRINTS" id="PR00480">
    <property type="entry name" value="ASTACIN"/>
</dbReference>
<dbReference type="InterPro" id="IPR024079">
    <property type="entry name" value="MetalloPept_cat_dom_sf"/>
</dbReference>
<keyword evidence="1 2" id="KW-0479">Metal-binding</keyword>
<name>A0AAN8XJ34_HALRR</name>
<dbReference type="EMBL" id="JAXCGZ010002113">
    <property type="protein sequence ID" value="KAK7084392.1"/>
    <property type="molecule type" value="Genomic_DNA"/>
</dbReference>
<dbReference type="InterPro" id="IPR006026">
    <property type="entry name" value="Peptidase_Metallo"/>
</dbReference>
<evidence type="ECO:0000313" key="5">
    <source>
        <dbReference type="Proteomes" id="UP001381693"/>
    </source>
</evidence>
<dbReference type="InterPro" id="IPR034035">
    <property type="entry name" value="Astacin-like_dom"/>
</dbReference>
<feature type="active site" evidence="1">
    <location>
        <position position="161"/>
    </location>
</feature>
<dbReference type="FunFam" id="3.40.390.10:FF:000142">
    <property type="entry name" value="Astacin"/>
    <property type="match status" value="1"/>
</dbReference>
<dbReference type="GO" id="GO:0004222">
    <property type="term" value="F:metalloendopeptidase activity"/>
    <property type="evidence" value="ECO:0007669"/>
    <property type="project" value="UniProtKB-UniRule"/>
</dbReference>
<feature type="domain" description="Peptidase M12A" evidence="3">
    <location>
        <begin position="70"/>
        <end position="264"/>
    </location>
</feature>
<dbReference type="PANTHER" id="PTHR10127">
    <property type="entry name" value="DISCOIDIN, CUB, EGF, LAMININ , AND ZINC METALLOPROTEASE DOMAIN CONTAINING"/>
    <property type="match status" value="1"/>
</dbReference>
<dbReference type="Proteomes" id="UP001381693">
    <property type="component" value="Unassembled WGS sequence"/>
</dbReference>
<comment type="caution">
    <text evidence="1">Lacks conserved residue(s) required for the propagation of feature annotation.</text>
</comment>
<evidence type="ECO:0000259" key="3">
    <source>
        <dbReference type="PROSITE" id="PS51864"/>
    </source>
</evidence>
<keyword evidence="1 2" id="KW-0862">Zinc</keyword>